<protein>
    <submittedName>
        <fullName evidence="2">PRTRC system ParB family protein</fullName>
    </submittedName>
</protein>
<gene>
    <name evidence="2" type="ORF">ERS852456_02121</name>
</gene>
<dbReference type="InterPro" id="IPR036086">
    <property type="entry name" value="ParB/Sulfiredoxin_sf"/>
</dbReference>
<evidence type="ECO:0000259" key="1">
    <source>
        <dbReference type="SMART" id="SM00470"/>
    </source>
</evidence>
<dbReference type="Proteomes" id="UP000095787">
    <property type="component" value="Unassembled WGS sequence"/>
</dbReference>
<dbReference type="Pfam" id="PF02195">
    <property type="entry name" value="ParB_N"/>
    <property type="match status" value="1"/>
</dbReference>
<accession>A0A174DS96</accession>
<dbReference type="InterPro" id="IPR050336">
    <property type="entry name" value="Chromosome_partition/occlusion"/>
</dbReference>
<dbReference type="Gene3D" id="3.90.1530.10">
    <property type="entry name" value="Conserved hypothetical protein from pyrococcus furiosus pfu- 392566-001, ParB domain"/>
    <property type="match status" value="1"/>
</dbReference>
<dbReference type="SMART" id="SM00470">
    <property type="entry name" value="ParB"/>
    <property type="match status" value="1"/>
</dbReference>
<evidence type="ECO:0000313" key="2">
    <source>
        <dbReference type="EMBL" id="CUO28431.1"/>
    </source>
</evidence>
<name>A0A174DS96_9FIRM</name>
<dbReference type="GO" id="GO:0005694">
    <property type="term" value="C:chromosome"/>
    <property type="evidence" value="ECO:0007669"/>
    <property type="project" value="TreeGrafter"/>
</dbReference>
<dbReference type="SUPFAM" id="SSF110849">
    <property type="entry name" value="ParB/Sulfiredoxin"/>
    <property type="match status" value="1"/>
</dbReference>
<proteinExistence type="predicted"/>
<dbReference type="SUPFAM" id="SSF109709">
    <property type="entry name" value="KorB DNA-binding domain-like"/>
    <property type="match status" value="1"/>
</dbReference>
<dbReference type="PANTHER" id="PTHR33375:SF1">
    <property type="entry name" value="CHROMOSOME-PARTITIONING PROTEIN PARB-RELATED"/>
    <property type="match status" value="1"/>
</dbReference>
<dbReference type="GO" id="GO:0007059">
    <property type="term" value="P:chromosome segregation"/>
    <property type="evidence" value="ECO:0007669"/>
    <property type="project" value="TreeGrafter"/>
</dbReference>
<evidence type="ECO:0000313" key="3">
    <source>
        <dbReference type="Proteomes" id="UP000095787"/>
    </source>
</evidence>
<feature type="domain" description="ParB-like N-terminal" evidence="1">
    <location>
        <begin position="40"/>
        <end position="131"/>
    </location>
</feature>
<dbReference type="Gene3D" id="1.10.10.2830">
    <property type="match status" value="1"/>
</dbReference>
<dbReference type="InterPro" id="IPR003115">
    <property type="entry name" value="ParB_N"/>
</dbReference>
<reference evidence="2 3" key="1">
    <citation type="submission" date="2015-09" db="EMBL/GenBank/DDBJ databases">
        <authorList>
            <consortium name="Pathogen Informatics"/>
        </authorList>
    </citation>
    <scope>NUCLEOTIDE SEQUENCE [LARGE SCALE GENOMIC DNA]</scope>
    <source>
        <strain evidence="2 3">2789STDY5834841</strain>
    </source>
</reference>
<sequence>MSRFDLSKMGQKIEENKVELGKSYLNEASLSMRDTRKKTEYISLDEIVPNPDNKLSMPNVKWLKQDIALEGLLQPLVVAQMDDGKYMLYAGHQRFEAIRQLHQEGKFENTVEVKKVDLDNLNLPDTVSENVRRKLLLRSANIQRGNGYSTDADRYVVISDWKEIYTELRRCGVEVIEFGLEGDDEIRESEQIKGRKTRELVAEKVGLSPAQVGKFERVDNQGVDELKEALKEDKINVATAAEVASMNPQDQKKILEKIRATREITPDNKINGEDIEKAKEVLDDSKKPEKKTIKRKASGLNIISKKKINADLKEAFKSLKEAGEEIEVDQETYSAYMKHIESLNRIIEQAAKR</sequence>
<organism evidence="2 3">
    <name type="scientific">[Ruminococcus] torques</name>
    <dbReference type="NCBI Taxonomy" id="33039"/>
    <lineage>
        <taxon>Bacteria</taxon>
        <taxon>Bacillati</taxon>
        <taxon>Bacillota</taxon>
        <taxon>Clostridia</taxon>
        <taxon>Lachnospirales</taxon>
        <taxon>Lachnospiraceae</taxon>
        <taxon>Mediterraneibacter</taxon>
    </lineage>
</organism>
<dbReference type="PANTHER" id="PTHR33375">
    <property type="entry name" value="CHROMOSOME-PARTITIONING PROTEIN PARB-RELATED"/>
    <property type="match status" value="1"/>
</dbReference>
<dbReference type="AlphaFoldDB" id="A0A174DS96"/>
<dbReference type="RefSeq" id="WP_055159258.1">
    <property type="nucleotide sequence ID" value="NZ_CYZO01000029.1"/>
</dbReference>
<dbReference type="EMBL" id="CYZO01000029">
    <property type="protein sequence ID" value="CUO28431.1"/>
    <property type="molecule type" value="Genomic_DNA"/>
</dbReference>